<reference evidence="3 4" key="1">
    <citation type="submission" date="2019-11" db="EMBL/GenBank/DDBJ databases">
        <title>P. haliotis isolates from Z. marina roots.</title>
        <authorList>
            <person name="Cohen M."/>
            <person name="Jospin G."/>
            <person name="Eisen J.A."/>
            <person name="Coil D.A."/>
        </authorList>
    </citation>
    <scope>NUCLEOTIDE SEQUENCE [LARGE SCALE GENOMIC DNA]</scope>
    <source>
        <strain evidence="3 4">UCD-MCMsp1aY</strain>
    </source>
</reference>
<dbReference type="Pfam" id="PF18393">
    <property type="entry name" value="MotY_N"/>
    <property type="match status" value="1"/>
</dbReference>
<accession>A0A6N8FAH9</accession>
<dbReference type="EMBL" id="WOCD01000003">
    <property type="protein sequence ID" value="MUH72127.1"/>
    <property type="molecule type" value="Genomic_DNA"/>
</dbReference>
<dbReference type="PANTHER" id="PTHR30329:SF21">
    <property type="entry name" value="LIPOPROTEIN YIAD-RELATED"/>
    <property type="match status" value="1"/>
</dbReference>
<proteinExistence type="predicted"/>
<feature type="domain" description="OmpA-like" evidence="2">
    <location>
        <begin position="186"/>
        <end position="302"/>
    </location>
</feature>
<dbReference type="GO" id="GO:0016020">
    <property type="term" value="C:membrane"/>
    <property type="evidence" value="ECO:0007669"/>
    <property type="project" value="UniProtKB-UniRule"/>
</dbReference>
<evidence type="ECO:0000259" key="2">
    <source>
        <dbReference type="PROSITE" id="PS51123"/>
    </source>
</evidence>
<dbReference type="InterPro" id="IPR006665">
    <property type="entry name" value="OmpA-like"/>
</dbReference>
<evidence type="ECO:0000256" key="1">
    <source>
        <dbReference type="PROSITE-ProRule" id="PRU00473"/>
    </source>
</evidence>
<keyword evidence="4" id="KW-1185">Reference proteome</keyword>
<dbReference type="PANTHER" id="PTHR30329">
    <property type="entry name" value="STATOR ELEMENT OF FLAGELLAR MOTOR COMPLEX"/>
    <property type="match status" value="1"/>
</dbReference>
<protein>
    <submittedName>
        <fullName evidence="3">OmpA family protein</fullName>
    </submittedName>
</protein>
<evidence type="ECO:0000313" key="3">
    <source>
        <dbReference type="EMBL" id="MUH72127.1"/>
    </source>
</evidence>
<dbReference type="CDD" id="cd07185">
    <property type="entry name" value="OmpA_C-like"/>
    <property type="match status" value="1"/>
</dbReference>
<comment type="caution">
    <text evidence="3">The sequence shown here is derived from an EMBL/GenBank/DDBJ whole genome shotgun (WGS) entry which is preliminary data.</text>
</comment>
<keyword evidence="1" id="KW-0472">Membrane</keyword>
<dbReference type="Gene3D" id="2.60.40.2540">
    <property type="match status" value="1"/>
</dbReference>
<dbReference type="OrthoDB" id="6905929at2"/>
<dbReference type="InterPro" id="IPR041544">
    <property type="entry name" value="MotY_N"/>
</dbReference>
<gene>
    <name evidence="3" type="ORF">GNP35_06345</name>
</gene>
<dbReference type="Gene3D" id="3.30.1330.60">
    <property type="entry name" value="OmpA-like domain"/>
    <property type="match status" value="1"/>
</dbReference>
<dbReference type="AlphaFoldDB" id="A0A6N8FAH9"/>
<organism evidence="3 4">
    <name type="scientific">Psychrosphaera haliotis</name>
    <dbReference type="NCBI Taxonomy" id="555083"/>
    <lineage>
        <taxon>Bacteria</taxon>
        <taxon>Pseudomonadati</taxon>
        <taxon>Pseudomonadota</taxon>
        <taxon>Gammaproteobacteria</taxon>
        <taxon>Alteromonadales</taxon>
        <taxon>Pseudoalteromonadaceae</taxon>
        <taxon>Psychrosphaera</taxon>
    </lineage>
</organism>
<dbReference type="InterPro" id="IPR036737">
    <property type="entry name" value="OmpA-like_sf"/>
</dbReference>
<dbReference type="Pfam" id="PF00691">
    <property type="entry name" value="OmpA"/>
    <property type="match status" value="1"/>
</dbReference>
<dbReference type="PRINTS" id="PR01023">
    <property type="entry name" value="NAFLGMOTY"/>
</dbReference>
<sequence>MNSSREFLLKKEFISWAALFIALVFTGFSDAKSSLRTYSASLNNSNWMLANNNRLQCELQHTIPNYGTAKFSSAANKLTNLEFELDLRRLPADYSLAQIESVPPQWRPGQGSTHITSLQWRKQFNGDVDQDSAWVMLTELEKGYFPTLYYADWHNKSDRVAVALAATNFRPAYYDFLTCMDGLLPYSFDDISYTVLNFEKNSAVLDKASKKKLAQIEEYLKHDSNIERITVKAYSSSWGGRYTNLKVSEKRADEVKGLFVGFGIAQSKIDVEGFGEKRHIASNETILGRAENRRVVIQMERP</sequence>
<dbReference type="PROSITE" id="PS51123">
    <property type="entry name" value="OMPA_2"/>
    <property type="match status" value="1"/>
</dbReference>
<name>A0A6N8FAH9_9GAMM</name>
<dbReference type="Proteomes" id="UP000439994">
    <property type="component" value="Unassembled WGS sequence"/>
</dbReference>
<dbReference type="SUPFAM" id="SSF103088">
    <property type="entry name" value="OmpA-like"/>
    <property type="match status" value="1"/>
</dbReference>
<evidence type="ECO:0000313" key="4">
    <source>
        <dbReference type="Proteomes" id="UP000439994"/>
    </source>
</evidence>
<dbReference type="InterPro" id="IPR050330">
    <property type="entry name" value="Bact_OuterMem_StrucFunc"/>
</dbReference>